<evidence type="ECO:0000256" key="4">
    <source>
        <dbReference type="ARBA" id="ARBA00022679"/>
    </source>
</evidence>
<dbReference type="SUPFAM" id="SSF53335">
    <property type="entry name" value="S-adenosyl-L-methionine-dependent methyltransferases"/>
    <property type="match status" value="1"/>
</dbReference>
<dbReference type="InterPro" id="IPR012263">
    <property type="entry name" value="M_m6A_EcoRV"/>
</dbReference>
<dbReference type="GO" id="GO:0006298">
    <property type="term" value="P:mismatch repair"/>
    <property type="evidence" value="ECO:0007669"/>
    <property type="project" value="TreeGrafter"/>
</dbReference>
<dbReference type="PRINTS" id="PR00505">
    <property type="entry name" value="D12N6MTFRASE"/>
</dbReference>
<organism evidence="7 8">
    <name type="scientific">Sphingomonas faeni</name>
    <dbReference type="NCBI Taxonomy" id="185950"/>
    <lineage>
        <taxon>Bacteria</taxon>
        <taxon>Pseudomonadati</taxon>
        <taxon>Pseudomonadota</taxon>
        <taxon>Alphaproteobacteria</taxon>
        <taxon>Sphingomonadales</taxon>
        <taxon>Sphingomonadaceae</taxon>
        <taxon>Sphingomonas</taxon>
    </lineage>
</organism>
<evidence type="ECO:0000256" key="1">
    <source>
        <dbReference type="ARBA" id="ARBA00006594"/>
    </source>
</evidence>
<name>A0A2T5U0N7_9SPHN</name>
<dbReference type="REBASE" id="891513">
    <property type="entry name" value="M.Sfa101ORF108155P"/>
</dbReference>
<gene>
    <name evidence="7" type="ORF">C8J25_108155</name>
</gene>
<dbReference type="PANTHER" id="PTHR30481">
    <property type="entry name" value="DNA ADENINE METHYLASE"/>
    <property type="match status" value="1"/>
</dbReference>
<sequence length="271" mass="31171">MKVYLHMSPVIVARPPAPYMGGKRNLAARLCAMIDTTPHKAYIEPFVGMGGVFLRRSRRPTVEIINDFSGDVANLFRVVRRHYEPFVDELRWLIASRAEFDRQNAMDPRLLTDIERAVRFLYLQRLAFGGRVDSRHFGVRRDQDSRINLGKLRAELKLLRDRLAPVTIEQLDYADVIRRYDGAHALFFLDPPYDETKGYGIEFGRDQYLAMAEQLAGIRGQFIMSINDTPFIRETFARFAIAEVETTWTLSTCAAGRAKKVTELIIRNRVA</sequence>
<keyword evidence="5" id="KW-0949">S-adenosyl-L-methionine</keyword>
<reference evidence="7 8" key="1">
    <citation type="submission" date="2018-04" db="EMBL/GenBank/DDBJ databases">
        <title>Genomic Encyclopedia of Type Strains, Phase III (KMG-III): the genomes of soil and plant-associated and newly described type strains.</title>
        <authorList>
            <person name="Whitman W."/>
        </authorList>
    </citation>
    <scope>NUCLEOTIDE SEQUENCE [LARGE SCALE GENOMIC DNA]</scope>
    <source>
        <strain evidence="7 8">MA-olki</strain>
    </source>
</reference>
<dbReference type="Pfam" id="PF02086">
    <property type="entry name" value="MethyltransfD12"/>
    <property type="match status" value="1"/>
</dbReference>
<comment type="caution">
    <text evidence="7">The sequence shown here is derived from an EMBL/GenBank/DDBJ whole genome shotgun (WGS) entry which is preliminary data.</text>
</comment>
<dbReference type="GO" id="GO:0009007">
    <property type="term" value="F:site-specific DNA-methyltransferase (adenine-specific) activity"/>
    <property type="evidence" value="ECO:0007669"/>
    <property type="project" value="UniProtKB-EC"/>
</dbReference>
<evidence type="ECO:0000256" key="3">
    <source>
        <dbReference type="ARBA" id="ARBA00022603"/>
    </source>
</evidence>
<dbReference type="InterPro" id="IPR023095">
    <property type="entry name" value="Ade_MeTrfase_dom_2"/>
</dbReference>
<proteinExistence type="inferred from homology"/>
<evidence type="ECO:0000256" key="2">
    <source>
        <dbReference type="ARBA" id="ARBA00011900"/>
    </source>
</evidence>
<dbReference type="GO" id="GO:1904047">
    <property type="term" value="F:S-adenosyl-L-methionine binding"/>
    <property type="evidence" value="ECO:0007669"/>
    <property type="project" value="TreeGrafter"/>
</dbReference>
<dbReference type="EMBL" id="QAYE01000008">
    <property type="protein sequence ID" value="PTW45063.1"/>
    <property type="molecule type" value="Genomic_DNA"/>
</dbReference>
<evidence type="ECO:0000313" key="8">
    <source>
        <dbReference type="Proteomes" id="UP000244013"/>
    </source>
</evidence>
<dbReference type="EC" id="2.1.1.72" evidence="2"/>
<dbReference type="GO" id="GO:0032259">
    <property type="term" value="P:methylation"/>
    <property type="evidence" value="ECO:0007669"/>
    <property type="project" value="UniProtKB-KW"/>
</dbReference>
<evidence type="ECO:0000256" key="5">
    <source>
        <dbReference type="ARBA" id="ARBA00022691"/>
    </source>
</evidence>
<keyword evidence="3 7" id="KW-0489">Methyltransferase</keyword>
<comment type="similarity">
    <text evidence="1">Belongs to the N(4)/N(6)-methyltransferase family.</text>
</comment>
<dbReference type="PIRSF" id="PIRSF000398">
    <property type="entry name" value="M_m6A_EcoRV"/>
    <property type="match status" value="1"/>
</dbReference>
<dbReference type="InterPro" id="IPR029063">
    <property type="entry name" value="SAM-dependent_MTases_sf"/>
</dbReference>
<accession>A0A2T5U0N7</accession>
<protein>
    <recommendedName>
        <fullName evidence="2">site-specific DNA-methyltransferase (adenine-specific)</fullName>
        <ecNumber evidence="2">2.1.1.72</ecNumber>
    </recommendedName>
</protein>
<dbReference type="PANTHER" id="PTHR30481:SF4">
    <property type="entry name" value="SITE-SPECIFIC DNA-METHYLTRANSFERASE (ADENINE-SPECIFIC)"/>
    <property type="match status" value="1"/>
</dbReference>
<dbReference type="Proteomes" id="UP000244013">
    <property type="component" value="Unassembled WGS sequence"/>
</dbReference>
<dbReference type="GeneID" id="91007062"/>
<dbReference type="Gene3D" id="1.10.1020.10">
    <property type="entry name" value="Adenine-specific Methyltransferase, Domain 2"/>
    <property type="match status" value="1"/>
</dbReference>
<dbReference type="GO" id="GO:0009307">
    <property type="term" value="P:DNA restriction-modification system"/>
    <property type="evidence" value="ECO:0007669"/>
    <property type="project" value="InterPro"/>
</dbReference>
<dbReference type="InterPro" id="IPR012327">
    <property type="entry name" value="MeTrfase_D12"/>
</dbReference>
<evidence type="ECO:0000256" key="6">
    <source>
        <dbReference type="ARBA" id="ARBA00047942"/>
    </source>
</evidence>
<keyword evidence="4" id="KW-0808">Transferase</keyword>
<dbReference type="GO" id="GO:0043565">
    <property type="term" value="F:sequence-specific DNA binding"/>
    <property type="evidence" value="ECO:0007669"/>
    <property type="project" value="TreeGrafter"/>
</dbReference>
<dbReference type="Gene3D" id="3.40.50.150">
    <property type="entry name" value="Vaccinia Virus protein VP39"/>
    <property type="match status" value="1"/>
</dbReference>
<dbReference type="AlphaFoldDB" id="A0A2T5U0N7"/>
<comment type="catalytic activity">
    <reaction evidence="6">
        <text>a 2'-deoxyadenosine in DNA + S-adenosyl-L-methionine = an N(6)-methyl-2'-deoxyadenosine in DNA + S-adenosyl-L-homocysteine + H(+)</text>
        <dbReference type="Rhea" id="RHEA:15197"/>
        <dbReference type="Rhea" id="RHEA-COMP:12418"/>
        <dbReference type="Rhea" id="RHEA-COMP:12419"/>
        <dbReference type="ChEBI" id="CHEBI:15378"/>
        <dbReference type="ChEBI" id="CHEBI:57856"/>
        <dbReference type="ChEBI" id="CHEBI:59789"/>
        <dbReference type="ChEBI" id="CHEBI:90615"/>
        <dbReference type="ChEBI" id="CHEBI:90616"/>
        <dbReference type="EC" id="2.1.1.72"/>
    </reaction>
</comment>
<evidence type="ECO:0000313" key="7">
    <source>
        <dbReference type="EMBL" id="PTW45063.1"/>
    </source>
</evidence>
<dbReference type="RefSeq" id="WP_167397730.1">
    <property type="nucleotide sequence ID" value="NZ_QAYE01000008.1"/>
</dbReference>